<proteinExistence type="predicted"/>
<sequence length="124" mass="14766">MGLPQAIRCDNGPEFISKTFGNWCERKLIEIRYTQPGKPMQNGFIARFNRFYREDVLDAYWFNDLHQLTILSNQWKEDYNNNYPHQSLGNKTPREYKSRFGEEFFPKSQDMNKNLSNLVMSEIG</sequence>
<evidence type="ECO:0000313" key="2">
    <source>
        <dbReference type="EMBL" id="MFL9839326.1"/>
    </source>
</evidence>
<comment type="caution">
    <text evidence="2">The sequence shown here is derived from an EMBL/GenBank/DDBJ whole genome shotgun (WGS) entry which is preliminary data.</text>
</comment>
<organism evidence="2 3">
    <name type="scientific">Flavobacterium rhizophilum</name>
    <dbReference type="NCBI Taxonomy" id="3163296"/>
    <lineage>
        <taxon>Bacteria</taxon>
        <taxon>Pseudomonadati</taxon>
        <taxon>Bacteroidota</taxon>
        <taxon>Flavobacteriia</taxon>
        <taxon>Flavobacteriales</taxon>
        <taxon>Flavobacteriaceae</taxon>
        <taxon>Flavobacterium</taxon>
    </lineage>
</organism>
<gene>
    <name evidence="2" type="ORF">ABS768_17855</name>
</gene>
<feature type="domain" description="Integrase catalytic" evidence="1">
    <location>
        <begin position="1"/>
        <end position="101"/>
    </location>
</feature>
<dbReference type="SUPFAM" id="SSF53098">
    <property type="entry name" value="Ribonuclease H-like"/>
    <property type="match status" value="1"/>
</dbReference>
<name>A0ABW8YJA9_9FLAO</name>
<dbReference type="Gene3D" id="3.30.420.10">
    <property type="entry name" value="Ribonuclease H-like superfamily/Ribonuclease H"/>
    <property type="match status" value="1"/>
</dbReference>
<dbReference type="Proteomes" id="UP001629059">
    <property type="component" value="Unassembled WGS sequence"/>
</dbReference>
<dbReference type="InterPro" id="IPR012337">
    <property type="entry name" value="RNaseH-like_sf"/>
</dbReference>
<dbReference type="Pfam" id="PF13683">
    <property type="entry name" value="rve_3"/>
    <property type="match status" value="1"/>
</dbReference>
<dbReference type="InterPro" id="IPR036397">
    <property type="entry name" value="RNaseH_sf"/>
</dbReference>
<protein>
    <submittedName>
        <fullName evidence="2">Integrase core domain-containing protein</fullName>
    </submittedName>
</protein>
<dbReference type="EMBL" id="JBELQB010000080">
    <property type="protein sequence ID" value="MFL9839326.1"/>
    <property type="molecule type" value="Genomic_DNA"/>
</dbReference>
<keyword evidence="3" id="KW-1185">Reference proteome</keyword>
<evidence type="ECO:0000313" key="3">
    <source>
        <dbReference type="Proteomes" id="UP001629059"/>
    </source>
</evidence>
<accession>A0ABW8YJA9</accession>
<dbReference type="InterPro" id="IPR001584">
    <property type="entry name" value="Integrase_cat-core"/>
</dbReference>
<dbReference type="PANTHER" id="PTHR47515:SF2">
    <property type="entry name" value="INTEGRASE CORE DOMAIN PROTEIN"/>
    <property type="match status" value="1"/>
</dbReference>
<reference evidence="2 3" key="1">
    <citation type="submission" date="2024-06" db="EMBL/GenBank/DDBJ databases">
        <authorList>
            <person name="Kaempfer P."/>
            <person name="Viver T."/>
        </authorList>
    </citation>
    <scope>NUCLEOTIDE SEQUENCE [LARGE SCALE GENOMIC DNA]</scope>
    <source>
        <strain evidence="2 3">ST-75</strain>
    </source>
</reference>
<dbReference type="PANTHER" id="PTHR47515">
    <property type="entry name" value="LOW CALCIUM RESPONSE LOCUS PROTEIN T"/>
    <property type="match status" value="1"/>
</dbReference>
<evidence type="ECO:0000259" key="1">
    <source>
        <dbReference type="PROSITE" id="PS50994"/>
    </source>
</evidence>
<dbReference type="RefSeq" id="WP_408076269.1">
    <property type="nucleotide sequence ID" value="NZ_JBELQB010000080.1"/>
</dbReference>
<dbReference type="PROSITE" id="PS50994">
    <property type="entry name" value="INTEGRASE"/>
    <property type="match status" value="1"/>
</dbReference>